<dbReference type="Proteomes" id="UP000471381">
    <property type="component" value="Unassembled WGS sequence"/>
</dbReference>
<gene>
    <name evidence="2" type="ORF">GTQ48_01380</name>
</gene>
<proteinExistence type="predicted"/>
<comment type="caution">
    <text evidence="2">The sequence shown here is derived from an EMBL/GenBank/DDBJ whole genome shotgun (WGS) entry which is preliminary data.</text>
</comment>
<accession>A0A6N9TA64</accession>
<dbReference type="InterPro" id="IPR019619">
    <property type="entry name" value="DUF2490"/>
</dbReference>
<dbReference type="EMBL" id="JAAAWO010000001">
    <property type="protein sequence ID" value="NDW14184.1"/>
    <property type="molecule type" value="Genomic_DNA"/>
</dbReference>
<dbReference type="Pfam" id="PF10677">
    <property type="entry name" value="DUF2490"/>
    <property type="match status" value="1"/>
</dbReference>
<reference evidence="2 3" key="1">
    <citation type="submission" date="2020-01" db="EMBL/GenBank/DDBJ databases">
        <title>Genomes of bacteria type strains.</title>
        <authorList>
            <person name="Chen J."/>
            <person name="Zhu S."/>
            <person name="Yang J."/>
        </authorList>
    </citation>
    <scope>NUCLEOTIDE SEQUENCE [LARGE SCALE GENOMIC DNA]</scope>
    <source>
        <strain evidence="2 3">LMG 24078</strain>
    </source>
</reference>
<sequence length="234" mass="26677">MRTIKNTITTITALSLLLMCTAESHATTNDFQSWNAVALAGNADKAGDLQFWFDGHLRFKDDASQLGVSIFRPGIGYRMSDDLTLWLGVARIAIDSEAGTVEEDRLWQQATYSLRPFLGGNVSARTRLEQRYRRVQGDDVGHRIRQFVRWEKPLGDKWSFVVWDELFVTLNDTQWGQASGFDQNRFYAGPAYQLNDTWRVEMGYMNNYIHSPGASSAEAQINHNLSLTFFGSWF</sequence>
<feature type="signal peptide" evidence="1">
    <location>
        <begin position="1"/>
        <end position="26"/>
    </location>
</feature>
<dbReference type="AlphaFoldDB" id="A0A6N9TA64"/>
<dbReference type="RefSeq" id="WP_163104699.1">
    <property type="nucleotide sequence ID" value="NZ_JAAAWO010000001.1"/>
</dbReference>
<feature type="chain" id="PRO_5026697410" evidence="1">
    <location>
        <begin position="27"/>
        <end position="234"/>
    </location>
</feature>
<evidence type="ECO:0000256" key="1">
    <source>
        <dbReference type="SAM" id="SignalP"/>
    </source>
</evidence>
<protein>
    <submittedName>
        <fullName evidence="2">DUF2490 domain-containing protein</fullName>
    </submittedName>
</protein>
<keyword evidence="3" id="KW-1185">Reference proteome</keyword>
<keyword evidence="1" id="KW-0732">Signal</keyword>
<name>A0A6N9TA64_9ALTE</name>
<organism evidence="2 3">
    <name type="scientific">Alteromonas genovensis</name>
    <dbReference type="NCBI Taxonomy" id="471225"/>
    <lineage>
        <taxon>Bacteria</taxon>
        <taxon>Pseudomonadati</taxon>
        <taxon>Pseudomonadota</taxon>
        <taxon>Gammaproteobacteria</taxon>
        <taxon>Alteromonadales</taxon>
        <taxon>Alteromonadaceae</taxon>
        <taxon>Alteromonas/Salinimonas group</taxon>
        <taxon>Alteromonas</taxon>
    </lineage>
</organism>
<evidence type="ECO:0000313" key="2">
    <source>
        <dbReference type="EMBL" id="NDW14184.1"/>
    </source>
</evidence>
<evidence type="ECO:0000313" key="3">
    <source>
        <dbReference type="Proteomes" id="UP000471381"/>
    </source>
</evidence>